<dbReference type="EMBL" id="QYAZ01000001">
    <property type="protein sequence ID" value="KAB8123097.1"/>
    <property type="molecule type" value="Genomic_DNA"/>
</dbReference>
<gene>
    <name evidence="1" type="ORF">D3W54_01370</name>
</gene>
<reference evidence="1 2" key="1">
    <citation type="submission" date="2018-09" db="EMBL/GenBank/DDBJ databases">
        <title>Genome sequence and characterization of the bcs clusters for the production of nanocellulose from the low pH resistant strain Komagataeibacter medellinensis ID13488.</title>
        <authorList>
            <person name="Hernandez-Arriaga A.M."/>
            <person name="Del Cerro C."/>
            <person name="Urbina L."/>
            <person name="Eceiza A."/>
            <person name="Retegi A."/>
            <person name="Prieto M.A."/>
        </authorList>
    </citation>
    <scope>NUCLEOTIDE SEQUENCE [LARGE SCALE GENOMIC DNA]</scope>
    <source>
        <strain evidence="1 2">ID13488</strain>
    </source>
</reference>
<dbReference type="RefSeq" id="WP_153467693.1">
    <property type="nucleotide sequence ID" value="NZ_QYAZ01000001.1"/>
</dbReference>
<sequence>MAGQTVGVFRAWWNGQQIEIKPGATVRLPGTQNKTEIAGGTGFRYQQYQVGQFKCTPVLVKGYSLAAFQPGDEGELQVMADTGQQWVFPDAYILDAPDLADSGGNMPLTFNMNTYKELLS</sequence>
<comment type="caution">
    <text evidence="1">The sequence shown here is derived from an EMBL/GenBank/DDBJ whole genome shotgun (WGS) entry which is preliminary data.</text>
</comment>
<dbReference type="Proteomes" id="UP000427842">
    <property type="component" value="Unassembled WGS sequence"/>
</dbReference>
<dbReference type="InterPro" id="IPR019596">
    <property type="entry name" value="Phage_Mu_GpM_tail_tub"/>
</dbReference>
<protein>
    <submittedName>
        <fullName evidence="1">Uncharacterized protein</fullName>
    </submittedName>
</protein>
<dbReference type="Pfam" id="PF10618">
    <property type="entry name" value="Tail_tube"/>
    <property type="match status" value="1"/>
</dbReference>
<evidence type="ECO:0000313" key="2">
    <source>
        <dbReference type="Proteomes" id="UP000427842"/>
    </source>
</evidence>
<accession>A0ABQ6VSC8</accession>
<name>A0ABQ6VSC8_9PROT</name>
<organism evidence="1 2">
    <name type="scientific">Komagataeibacter medellinensis</name>
    <dbReference type="NCBI Taxonomy" id="1177712"/>
    <lineage>
        <taxon>Bacteria</taxon>
        <taxon>Pseudomonadati</taxon>
        <taxon>Pseudomonadota</taxon>
        <taxon>Alphaproteobacteria</taxon>
        <taxon>Acetobacterales</taxon>
        <taxon>Acetobacteraceae</taxon>
        <taxon>Komagataeibacter</taxon>
    </lineage>
</organism>
<proteinExistence type="predicted"/>
<evidence type="ECO:0000313" key="1">
    <source>
        <dbReference type="EMBL" id="KAB8123097.1"/>
    </source>
</evidence>
<keyword evidence="2" id="KW-1185">Reference proteome</keyword>